<proteinExistence type="predicted"/>
<dbReference type="EMBL" id="WNKW01000011">
    <property type="protein sequence ID" value="MTW35409.1"/>
    <property type="molecule type" value="Genomic_DNA"/>
</dbReference>
<comment type="caution">
    <text evidence="2">The sequence shown here is derived from an EMBL/GenBank/DDBJ whole genome shotgun (WGS) entry which is preliminary data.</text>
</comment>
<organism evidence="2 3">
    <name type="scientific">Pseudoduganella danionis</name>
    <dbReference type="NCBI Taxonomy" id="1890295"/>
    <lineage>
        <taxon>Bacteria</taxon>
        <taxon>Pseudomonadati</taxon>
        <taxon>Pseudomonadota</taxon>
        <taxon>Betaproteobacteria</taxon>
        <taxon>Burkholderiales</taxon>
        <taxon>Oxalobacteraceae</taxon>
        <taxon>Telluria group</taxon>
        <taxon>Pseudoduganella</taxon>
    </lineage>
</organism>
<dbReference type="RefSeq" id="WP_155436750.1">
    <property type="nucleotide sequence ID" value="NZ_JBHLXK010000009.1"/>
</dbReference>
<sequence>MNVADEKFKFRALLSLVSFIPDSLHKELEFQRLKMLEIGISGEEINHIIHDNHSREGITRHRALLTLTDIRKQAGIPDPYSMRNAKLPGQLQATIDDADAYLRLKGGRRKHPSPPISSPPPQRFLATRPREVEGLAVPYGINSHGVLVCANDADSTERYHCLSCAAPLTLKAGDLRVRHFAHKVGSHCDGESVLHQIAKELVAQVINEMTRSAKELRLSCTCRKCRTQFDTVLGSRAFDRAVNEVQEGAFRCDVMAYRGDSAVLAIEVINTHAVDQVKGEALRVAWIELDAKDIINDPYYWKPTQERLKDTLCPDCRDQARTIKAVANKRGQLLPNDPYVGAVVSCYKCTADILAYWWPGVPFAETAPPSPAPSSIKYASSRAYGGKYWANTCPCCSAIQGDNFVFLDASSPFANLSMRDVGQAMPRLTFQVEGATALFKQKLLKSI</sequence>
<protein>
    <recommendedName>
        <fullName evidence="1">Competence protein CoiA-like N-terminal domain-containing protein</fullName>
    </recommendedName>
</protein>
<evidence type="ECO:0000313" key="2">
    <source>
        <dbReference type="EMBL" id="MTW35409.1"/>
    </source>
</evidence>
<dbReference type="InterPro" id="IPR057253">
    <property type="entry name" value="CoiA-like_N"/>
</dbReference>
<keyword evidence="3" id="KW-1185">Reference proteome</keyword>
<dbReference type="Proteomes" id="UP000735592">
    <property type="component" value="Unassembled WGS sequence"/>
</dbReference>
<name>A0ABW9SXM2_9BURK</name>
<feature type="domain" description="Competence protein CoiA-like N-terminal" evidence="1">
    <location>
        <begin position="155"/>
        <end position="189"/>
    </location>
</feature>
<reference evidence="2 3" key="1">
    <citation type="submission" date="2019-11" db="EMBL/GenBank/DDBJ databases">
        <title>Type strains purchased from KCTC, JCM and DSMZ.</title>
        <authorList>
            <person name="Lu H."/>
        </authorList>
    </citation>
    <scope>NUCLEOTIDE SEQUENCE [LARGE SCALE GENOMIC DNA]</scope>
    <source>
        <strain evidence="2 3">DSM 103461</strain>
    </source>
</reference>
<evidence type="ECO:0000313" key="3">
    <source>
        <dbReference type="Proteomes" id="UP000735592"/>
    </source>
</evidence>
<gene>
    <name evidence="2" type="ORF">GM655_21680</name>
</gene>
<dbReference type="Pfam" id="PF25164">
    <property type="entry name" value="CoiA_N"/>
    <property type="match status" value="1"/>
</dbReference>
<evidence type="ECO:0000259" key="1">
    <source>
        <dbReference type="Pfam" id="PF25164"/>
    </source>
</evidence>
<accession>A0ABW9SXM2</accession>